<comment type="caution">
    <text evidence="1">The sequence shown here is derived from an EMBL/GenBank/DDBJ whole genome shotgun (WGS) entry which is preliminary data.</text>
</comment>
<dbReference type="AlphaFoldDB" id="A0AAN5CBF5"/>
<sequence length="143" mass="15056">SDPSLLILVSPFPMERLYLFLLLSSPLFLCESNTFSIPLLFGNLSFGKNPDGTTKVNVNQNVNILGNGAKRNTTFTVGNGTFLVKDGNAIVNNSDFGGGGTFGVDKSGVIVDNKINAGNKTIEGGLGKESTFLSSLFGAFGRT</sequence>
<dbReference type="Proteomes" id="UP001328107">
    <property type="component" value="Unassembled WGS sequence"/>
</dbReference>
<evidence type="ECO:0000313" key="1">
    <source>
        <dbReference type="EMBL" id="GMR36977.1"/>
    </source>
</evidence>
<gene>
    <name evidence="1" type="ORF">PMAYCL1PPCAC_07172</name>
</gene>
<name>A0AAN5CBF5_9BILA</name>
<evidence type="ECO:0000313" key="2">
    <source>
        <dbReference type="Proteomes" id="UP001328107"/>
    </source>
</evidence>
<reference evidence="2" key="1">
    <citation type="submission" date="2022-10" db="EMBL/GenBank/DDBJ databases">
        <title>Genome assembly of Pristionchus species.</title>
        <authorList>
            <person name="Yoshida K."/>
            <person name="Sommer R.J."/>
        </authorList>
    </citation>
    <scope>NUCLEOTIDE SEQUENCE [LARGE SCALE GENOMIC DNA]</scope>
    <source>
        <strain evidence="2">RS5460</strain>
    </source>
</reference>
<dbReference type="EMBL" id="BTRK01000002">
    <property type="protein sequence ID" value="GMR36977.1"/>
    <property type="molecule type" value="Genomic_DNA"/>
</dbReference>
<keyword evidence="2" id="KW-1185">Reference proteome</keyword>
<organism evidence="1 2">
    <name type="scientific">Pristionchus mayeri</name>
    <dbReference type="NCBI Taxonomy" id="1317129"/>
    <lineage>
        <taxon>Eukaryota</taxon>
        <taxon>Metazoa</taxon>
        <taxon>Ecdysozoa</taxon>
        <taxon>Nematoda</taxon>
        <taxon>Chromadorea</taxon>
        <taxon>Rhabditida</taxon>
        <taxon>Rhabditina</taxon>
        <taxon>Diplogasteromorpha</taxon>
        <taxon>Diplogasteroidea</taxon>
        <taxon>Neodiplogasteridae</taxon>
        <taxon>Pristionchus</taxon>
    </lineage>
</organism>
<feature type="non-terminal residue" evidence="1">
    <location>
        <position position="1"/>
    </location>
</feature>
<protein>
    <submittedName>
        <fullName evidence="1">Uncharacterized protein</fullName>
    </submittedName>
</protein>
<accession>A0AAN5CBF5</accession>
<proteinExistence type="predicted"/>